<evidence type="ECO:0000256" key="2">
    <source>
        <dbReference type="SAM" id="SignalP"/>
    </source>
</evidence>
<dbReference type="EMBL" id="WHLY01000002">
    <property type="protein sequence ID" value="MPR36266.1"/>
    <property type="molecule type" value="Genomic_DNA"/>
</dbReference>
<dbReference type="AlphaFoldDB" id="A0A7C9F8B4"/>
<dbReference type="SUPFAM" id="SSF63829">
    <property type="entry name" value="Calcium-dependent phosphotriesterase"/>
    <property type="match status" value="1"/>
</dbReference>
<keyword evidence="1" id="KW-0378">Hydrolase</keyword>
<dbReference type="InterPro" id="IPR011042">
    <property type="entry name" value="6-blade_b-propeller_TolB-like"/>
</dbReference>
<sequence length="299" mass="33556">MHLITILSYFFAMATASSPHQATPLVKEGATLQKLAGDFAFTEGPTSDAEGNVYFTDQPNDRIMKWSVDGKLSTYMQPSGRSNGMFFDRKDRLWSCADAKNELWIIDKNKKKETVVVKEYEGKRLNGPNDVWVMPDGSAYFTDPFYKRDWWDHTEQPIEIQGVYFLSKDHKTLTRVIADFNKPNGIVGTPDGKKLYVTDIGDGKIYHYKINPDHSLSDKTLLCEERSDGMTIDERGNVYITNGNGVTAYSPQGEKLVNIPTGQGWTANVCFGGKDHSTLFITASTGFYSIDMNVRGVKP</sequence>
<accession>A0A7C9F8B4</accession>
<keyword evidence="2" id="KW-0732">Signal</keyword>
<dbReference type="Pfam" id="PF08450">
    <property type="entry name" value="SGL"/>
    <property type="match status" value="1"/>
</dbReference>
<feature type="signal peptide" evidence="2">
    <location>
        <begin position="1"/>
        <end position="22"/>
    </location>
</feature>
<evidence type="ECO:0000256" key="1">
    <source>
        <dbReference type="ARBA" id="ARBA00022801"/>
    </source>
</evidence>
<feature type="domain" description="SMP-30/Gluconolactonase/LRE-like region" evidence="3">
    <location>
        <begin position="41"/>
        <end position="284"/>
    </location>
</feature>
<keyword evidence="5" id="KW-1185">Reference proteome</keyword>
<evidence type="ECO:0000313" key="4">
    <source>
        <dbReference type="EMBL" id="MPR36266.1"/>
    </source>
</evidence>
<evidence type="ECO:0000259" key="3">
    <source>
        <dbReference type="Pfam" id="PF08450"/>
    </source>
</evidence>
<dbReference type="PANTHER" id="PTHR47572:SF4">
    <property type="entry name" value="LACTONASE DRP35"/>
    <property type="match status" value="1"/>
</dbReference>
<name>A0A7C9F8B4_9BACT</name>
<protein>
    <submittedName>
        <fullName evidence="4">SMP-30/gluconolactonase/LRE family protein</fullName>
    </submittedName>
</protein>
<dbReference type="Proteomes" id="UP000479293">
    <property type="component" value="Unassembled WGS sequence"/>
</dbReference>
<proteinExistence type="predicted"/>
<reference evidence="4 5" key="1">
    <citation type="submission" date="2019-10" db="EMBL/GenBank/DDBJ databases">
        <title>Draft Genome Sequence of Cytophagaceae sp. SJW1-29.</title>
        <authorList>
            <person name="Choi A."/>
        </authorList>
    </citation>
    <scope>NUCLEOTIDE SEQUENCE [LARGE SCALE GENOMIC DNA]</scope>
    <source>
        <strain evidence="4 5">SJW1-29</strain>
    </source>
</reference>
<gene>
    <name evidence="4" type="ORF">GBK04_23705</name>
</gene>
<dbReference type="Gene3D" id="2.120.10.30">
    <property type="entry name" value="TolB, C-terminal domain"/>
    <property type="match status" value="1"/>
</dbReference>
<organism evidence="4 5">
    <name type="scientific">Salmonirosea aquatica</name>
    <dbReference type="NCBI Taxonomy" id="2654236"/>
    <lineage>
        <taxon>Bacteria</taxon>
        <taxon>Pseudomonadati</taxon>
        <taxon>Bacteroidota</taxon>
        <taxon>Cytophagia</taxon>
        <taxon>Cytophagales</taxon>
        <taxon>Spirosomataceae</taxon>
        <taxon>Salmonirosea</taxon>
    </lineage>
</organism>
<dbReference type="GO" id="GO:0016787">
    <property type="term" value="F:hydrolase activity"/>
    <property type="evidence" value="ECO:0007669"/>
    <property type="project" value="UniProtKB-KW"/>
</dbReference>
<dbReference type="InterPro" id="IPR013658">
    <property type="entry name" value="SGL"/>
</dbReference>
<comment type="caution">
    <text evidence="4">The sequence shown here is derived from an EMBL/GenBank/DDBJ whole genome shotgun (WGS) entry which is preliminary data.</text>
</comment>
<feature type="chain" id="PRO_5028954279" evidence="2">
    <location>
        <begin position="23"/>
        <end position="299"/>
    </location>
</feature>
<dbReference type="PANTHER" id="PTHR47572">
    <property type="entry name" value="LIPOPROTEIN-RELATED"/>
    <property type="match status" value="1"/>
</dbReference>
<dbReference type="InterPro" id="IPR051262">
    <property type="entry name" value="SMP-30/CGR1_Lactonase"/>
</dbReference>
<evidence type="ECO:0000313" key="5">
    <source>
        <dbReference type="Proteomes" id="UP000479293"/>
    </source>
</evidence>